<dbReference type="InterPro" id="IPR011614">
    <property type="entry name" value="Catalase_core"/>
</dbReference>
<feature type="domain" description="Catalase core" evidence="15">
    <location>
        <begin position="19"/>
        <end position="403"/>
    </location>
</feature>
<evidence type="ECO:0000256" key="6">
    <source>
        <dbReference type="ARBA" id="ARBA00023004"/>
    </source>
</evidence>
<dbReference type="PIRSF" id="PIRSF038928">
    <property type="entry name" value="Catalase_clade1-3"/>
    <property type="match status" value="1"/>
</dbReference>
<evidence type="ECO:0000313" key="17">
    <source>
        <dbReference type="Proteomes" id="UP000187455"/>
    </source>
</evidence>
<proteinExistence type="inferred from homology"/>
<dbReference type="SMART" id="SM01060">
    <property type="entry name" value="Catalase"/>
    <property type="match status" value="1"/>
</dbReference>
<evidence type="ECO:0000256" key="1">
    <source>
        <dbReference type="ARBA" id="ARBA00005329"/>
    </source>
</evidence>
<dbReference type="EC" id="1.11.1.6" evidence="12"/>
<name>A0A1R0H3D2_9FUNG</name>
<keyword evidence="6 11" id="KW-0408">Iron</keyword>
<dbReference type="Proteomes" id="UP000187455">
    <property type="component" value="Unassembled WGS sequence"/>
</dbReference>
<dbReference type="GO" id="GO:0005739">
    <property type="term" value="C:mitochondrion"/>
    <property type="evidence" value="ECO:0007669"/>
    <property type="project" value="TreeGrafter"/>
</dbReference>
<dbReference type="PROSITE" id="PS00437">
    <property type="entry name" value="CATALASE_1"/>
    <property type="match status" value="1"/>
</dbReference>
<evidence type="ECO:0000256" key="12">
    <source>
        <dbReference type="RuleBase" id="RU000498"/>
    </source>
</evidence>
<accession>A0A1R0H3D2</accession>
<evidence type="ECO:0000256" key="5">
    <source>
        <dbReference type="ARBA" id="ARBA00023002"/>
    </source>
</evidence>
<dbReference type="GO" id="GO:0042542">
    <property type="term" value="P:response to hydrogen peroxide"/>
    <property type="evidence" value="ECO:0007669"/>
    <property type="project" value="TreeGrafter"/>
</dbReference>
<dbReference type="InterPro" id="IPR018028">
    <property type="entry name" value="Catalase"/>
</dbReference>
<dbReference type="InterPro" id="IPR024708">
    <property type="entry name" value="Catalase_AS"/>
</dbReference>
<keyword evidence="7 12" id="KW-0376">Hydrogen peroxide</keyword>
<evidence type="ECO:0000256" key="8">
    <source>
        <dbReference type="ARBA" id="ARBA00044729"/>
    </source>
</evidence>
<evidence type="ECO:0000256" key="3">
    <source>
        <dbReference type="ARBA" id="ARBA00022617"/>
    </source>
</evidence>
<dbReference type="PROSITE" id="PS00438">
    <property type="entry name" value="CATALASE_2"/>
    <property type="match status" value="1"/>
</dbReference>
<reference evidence="16 17" key="1">
    <citation type="journal article" date="2016" name="Mol. Biol. Evol.">
        <title>Genome-Wide Survey of Gut Fungi (Harpellales) Reveals the First Horizontally Transferred Ubiquitin Gene from a Mosquito Host.</title>
        <authorList>
            <person name="Wang Y."/>
            <person name="White M.M."/>
            <person name="Kvist S."/>
            <person name="Moncalvo J.M."/>
        </authorList>
    </citation>
    <scope>NUCLEOTIDE SEQUENCE [LARGE SCALE GENOMIC DNA]</scope>
    <source>
        <strain evidence="16 17">ALG-7-W6</strain>
    </source>
</reference>
<protein>
    <recommendedName>
        <fullName evidence="12">Catalase</fullName>
        <ecNumber evidence="12">1.11.1.6</ecNumber>
    </recommendedName>
</protein>
<feature type="active site" evidence="10">
    <location>
        <position position="139"/>
    </location>
</feature>
<feature type="region of interest" description="Disordered" evidence="14">
    <location>
        <begin position="1"/>
        <end position="36"/>
    </location>
</feature>
<keyword evidence="5 12" id="KW-0560">Oxidoreductase</keyword>
<comment type="function">
    <text evidence="8 13">Catalyzes the degradation of hydrogen peroxide (H(2)O(2)) generated by peroxisomal oxidases to water and oxygen, thereby protecting cells from the toxic effects of hydrogen peroxide.</text>
</comment>
<evidence type="ECO:0000256" key="10">
    <source>
        <dbReference type="PIRSR" id="PIRSR038928-1"/>
    </source>
</evidence>
<evidence type="ECO:0000313" key="16">
    <source>
        <dbReference type="EMBL" id="OLY83628.1"/>
    </source>
</evidence>
<comment type="caution">
    <text evidence="16">The sequence shown here is derived from an EMBL/GenBank/DDBJ whole genome shotgun (WGS) entry which is preliminary data.</text>
</comment>
<dbReference type="PROSITE" id="PS51402">
    <property type="entry name" value="CATALASE_3"/>
    <property type="match status" value="1"/>
</dbReference>
<dbReference type="AlphaFoldDB" id="A0A1R0H3D2"/>
<evidence type="ECO:0000259" key="15">
    <source>
        <dbReference type="SMART" id="SM01060"/>
    </source>
</evidence>
<evidence type="ECO:0000256" key="14">
    <source>
        <dbReference type="SAM" id="MobiDB-lite"/>
    </source>
</evidence>
<keyword evidence="2 12" id="KW-0575">Peroxidase</keyword>
<dbReference type="Pfam" id="PF00199">
    <property type="entry name" value="Catalase"/>
    <property type="match status" value="1"/>
</dbReference>
<comment type="similarity">
    <text evidence="1 12">Belongs to the catalase family.</text>
</comment>
<dbReference type="InterPro" id="IPR024711">
    <property type="entry name" value="Catalase_clade1/3"/>
</dbReference>
<dbReference type="EMBL" id="LSSL01000815">
    <property type="protein sequence ID" value="OLY83628.1"/>
    <property type="molecule type" value="Genomic_DNA"/>
</dbReference>
<dbReference type="GO" id="GO:0042744">
    <property type="term" value="P:hydrogen peroxide catabolic process"/>
    <property type="evidence" value="ECO:0007669"/>
    <property type="project" value="UniProtKB-KW"/>
</dbReference>
<dbReference type="GO" id="GO:0005777">
    <property type="term" value="C:peroxisome"/>
    <property type="evidence" value="ECO:0007669"/>
    <property type="project" value="TreeGrafter"/>
</dbReference>
<dbReference type="GO" id="GO:0004096">
    <property type="term" value="F:catalase activity"/>
    <property type="evidence" value="ECO:0007669"/>
    <property type="project" value="UniProtKB-EC"/>
</dbReference>
<feature type="active site" evidence="10">
    <location>
        <position position="66"/>
    </location>
</feature>
<dbReference type="STRING" id="133383.A0A1R0H3D2"/>
<dbReference type="InterPro" id="IPR040333">
    <property type="entry name" value="Catalase_3"/>
</dbReference>
<feature type="compositionally biased region" description="Polar residues" evidence="14">
    <location>
        <begin position="18"/>
        <end position="34"/>
    </location>
</feature>
<dbReference type="FunFam" id="2.40.180.10:FF:000001">
    <property type="entry name" value="Catalase"/>
    <property type="match status" value="1"/>
</dbReference>
<evidence type="ECO:0000256" key="13">
    <source>
        <dbReference type="RuleBase" id="RU004142"/>
    </source>
</evidence>
<dbReference type="InterPro" id="IPR010582">
    <property type="entry name" value="Catalase_immune_responsive"/>
</dbReference>
<dbReference type="SUPFAM" id="SSF56634">
    <property type="entry name" value="Heme-dependent catalase-like"/>
    <property type="match status" value="1"/>
</dbReference>
<evidence type="ECO:0000256" key="4">
    <source>
        <dbReference type="ARBA" id="ARBA00022723"/>
    </source>
</evidence>
<keyword evidence="17" id="KW-1185">Reference proteome</keyword>
<dbReference type="Pfam" id="PF06628">
    <property type="entry name" value="Catalase-rel"/>
    <property type="match status" value="1"/>
</dbReference>
<sequence length="498" mass="55579">MAFQHPIDAPRTTDFGVLTTSNGNPVDTNQTSITAGPEGPISIADFHLIDKLSHFDRERIPERVVHAKGAGAHGVFEVTNDVSHLTCAKFLSHVGKKTPVFARLSTVGGEAGSADTVRDVRGFSVKFYTEEGNWDMVGNNTPVFFLRDPSKFPDFIHTQKRNPRSHLPDPDAFWDFFSLLPESNHQLTILMSDRGIPDGFRHMNGFACHTLTLVASDGSYKYVKWHFITDQGIKNIEPAEAAKIAGTDPNYAHRDLFNAIEKGDFPSWTVSIQVVDPKDIHKLGFSIFDMTKALPHKDFPLIEVGRMTLNRNPENYFAETEQSAFSPSNMVPGIAPSADRMLQGRLFSYPDTHRHRLGPNFAQIPINAPLNKANNHQRDGFMAINGNGGRRPNYEPNSFGGPHQTNKVGTTTQPLGMPVSGTVGVHPFVLTEADFVQCRVLYNKFSEEEKARLARNIGGHLCNAQLFIQKRQLPIFYRVDKDYGRRVEAELRKNGSKI</sequence>
<organism evidence="16 17">
    <name type="scientific">Smittium mucronatum</name>
    <dbReference type="NCBI Taxonomy" id="133383"/>
    <lineage>
        <taxon>Eukaryota</taxon>
        <taxon>Fungi</taxon>
        <taxon>Fungi incertae sedis</taxon>
        <taxon>Zoopagomycota</taxon>
        <taxon>Kickxellomycotina</taxon>
        <taxon>Harpellomycetes</taxon>
        <taxon>Harpellales</taxon>
        <taxon>Legeriomycetaceae</taxon>
        <taxon>Smittium</taxon>
    </lineage>
</organism>
<evidence type="ECO:0000256" key="9">
    <source>
        <dbReference type="ARBA" id="ARBA00049254"/>
    </source>
</evidence>
<evidence type="ECO:0000256" key="2">
    <source>
        <dbReference type="ARBA" id="ARBA00022559"/>
    </source>
</evidence>
<dbReference type="PANTHER" id="PTHR11465:SF9">
    <property type="entry name" value="CATALASE"/>
    <property type="match status" value="1"/>
</dbReference>
<dbReference type="PRINTS" id="PR00067">
    <property type="entry name" value="CATALASE"/>
</dbReference>
<dbReference type="GO" id="GO:0046872">
    <property type="term" value="F:metal ion binding"/>
    <property type="evidence" value="ECO:0007669"/>
    <property type="project" value="UniProtKB-KW"/>
</dbReference>
<evidence type="ECO:0000256" key="7">
    <source>
        <dbReference type="ARBA" id="ARBA00023324"/>
    </source>
</evidence>
<evidence type="ECO:0000256" key="11">
    <source>
        <dbReference type="PIRSR" id="PIRSR038928-2"/>
    </source>
</evidence>
<dbReference type="GO" id="GO:0020037">
    <property type="term" value="F:heme binding"/>
    <property type="evidence" value="ECO:0007669"/>
    <property type="project" value="InterPro"/>
</dbReference>
<keyword evidence="4 11" id="KW-0479">Metal-binding</keyword>
<dbReference type="InterPro" id="IPR020835">
    <property type="entry name" value="Catalase_sf"/>
</dbReference>
<gene>
    <name evidence="16" type="ORF">AYI68_g2227</name>
</gene>
<comment type="cofactor">
    <cofactor evidence="11">
        <name>heme</name>
        <dbReference type="ChEBI" id="CHEBI:30413"/>
    </cofactor>
</comment>
<comment type="catalytic activity">
    <reaction evidence="9 12">
        <text>2 H2O2 = O2 + 2 H2O</text>
        <dbReference type="Rhea" id="RHEA:20309"/>
        <dbReference type="ChEBI" id="CHEBI:15377"/>
        <dbReference type="ChEBI" id="CHEBI:15379"/>
        <dbReference type="ChEBI" id="CHEBI:16240"/>
        <dbReference type="EC" id="1.11.1.6"/>
    </reaction>
</comment>
<keyword evidence="3 11" id="KW-0349">Heme</keyword>
<dbReference type="Gene3D" id="2.40.180.10">
    <property type="entry name" value="Catalase core domain"/>
    <property type="match status" value="1"/>
</dbReference>
<dbReference type="InterPro" id="IPR002226">
    <property type="entry name" value="Catalase_haem_BS"/>
</dbReference>
<dbReference type="CDD" id="cd08156">
    <property type="entry name" value="catalase_clade_3"/>
    <property type="match status" value="1"/>
</dbReference>
<dbReference type="OrthoDB" id="6880011at2759"/>
<feature type="binding site" description="axial binding residue" evidence="11">
    <location>
        <position position="349"/>
    </location>
    <ligand>
        <name>heme</name>
        <dbReference type="ChEBI" id="CHEBI:30413"/>
    </ligand>
    <ligandPart>
        <name>Fe</name>
        <dbReference type="ChEBI" id="CHEBI:18248"/>
    </ligandPart>
</feature>
<dbReference type="PANTHER" id="PTHR11465">
    <property type="entry name" value="CATALASE"/>
    <property type="match status" value="1"/>
</dbReference>